<proteinExistence type="predicted"/>
<feature type="compositionally biased region" description="Basic and acidic residues" evidence="1">
    <location>
        <begin position="279"/>
        <end position="289"/>
    </location>
</feature>
<sequence>MESLLSQTASTASAFPRLPSTYRFGPVHRASPSPIQKKQVQTPLPCATFCNSSNLFATPPLTVMTSTENAYQRNTVMKPNSNNRIGLYRTNLLTMPSTVPTESICSQSTMLGLPIFQNASPANRFNINSLWSEGGTMMAITPKQEKTENSLMPEKFDEGVIDPTNISFLGKEMMESEKWHYFYLWQLISQQLSAKRLTEATADLGLPSSAFFSYFGQEGPFEAKKYDHTSNHAILNQPATEADFQTVAHPTSHIRKRDPPEKLNPTINEGRQQSPYKLTESESHRKNCGDRPLINHLSFKEIECYYRALTNSVSSPPQEASRPIGCTEANGTNILSEKSFASTERLTELCLKLRAPDVDLFDCNCSSSTQAGNNLAILQSTSSPSRSSSSSLVSPTTTSDVVDFVNPPKATYCEVNSLRKRKS</sequence>
<dbReference type="Proteomes" id="UP000748531">
    <property type="component" value="Unassembled WGS sequence"/>
</dbReference>
<name>A0A8J4T5W7_9TREM</name>
<dbReference type="OrthoDB" id="10392663at2759"/>
<protein>
    <submittedName>
        <fullName evidence="2">Uncharacterized protein</fullName>
    </submittedName>
</protein>
<evidence type="ECO:0000256" key="1">
    <source>
        <dbReference type="SAM" id="MobiDB-lite"/>
    </source>
</evidence>
<accession>A0A8J4T5W7</accession>
<gene>
    <name evidence="2" type="ORF">PHET_08563</name>
</gene>
<feature type="compositionally biased region" description="Polar residues" evidence="1">
    <location>
        <begin position="265"/>
        <end position="276"/>
    </location>
</feature>
<feature type="compositionally biased region" description="Low complexity" evidence="1">
    <location>
        <begin position="380"/>
        <end position="399"/>
    </location>
</feature>
<feature type="region of interest" description="Disordered" evidence="1">
    <location>
        <begin position="250"/>
        <end position="289"/>
    </location>
</feature>
<feature type="region of interest" description="Disordered" evidence="1">
    <location>
        <begin position="379"/>
        <end position="401"/>
    </location>
</feature>
<reference evidence="2" key="1">
    <citation type="submission" date="2019-05" db="EMBL/GenBank/DDBJ databases">
        <title>Annotation for the trematode Paragonimus heterotremus.</title>
        <authorList>
            <person name="Choi Y.-J."/>
        </authorList>
    </citation>
    <scope>NUCLEOTIDE SEQUENCE</scope>
    <source>
        <strain evidence="2">LC</strain>
    </source>
</reference>
<dbReference type="AlphaFoldDB" id="A0A8J4T5W7"/>
<dbReference type="EMBL" id="LUCH01005233">
    <property type="protein sequence ID" value="KAF5398236.1"/>
    <property type="molecule type" value="Genomic_DNA"/>
</dbReference>
<evidence type="ECO:0000313" key="2">
    <source>
        <dbReference type="EMBL" id="KAF5398236.1"/>
    </source>
</evidence>
<keyword evidence="3" id="KW-1185">Reference proteome</keyword>
<comment type="caution">
    <text evidence="2">The sequence shown here is derived from an EMBL/GenBank/DDBJ whole genome shotgun (WGS) entry which is preliminary data.</text>
</comment>
<organism evidence="2 3">
    <name type="scientific">Paragonimus heterotremus</name>
    <dbReference type="NCBI Taxonomy" id="100268"/>
    <lineage>
        <taxon>Eukaryota</taxon>
        <taxon>Metazoa</taxon>
        <taxon>Spiralia</taxon>
        <taxon>Lophotrochozoa</taxon>
        <taxon>Platyhelminthes</taxon>
        <taxon>Trematoda</taxon>
        <taxon>Digenea</taxon>
        <taxon>Plagiorchiida</taxon>
        <taxon>Troglotremata</taxon>
        <taxon>Troglotrematidae</taxon>
        <taxon>Paragonimus</taxon>
    </lineage>
</organism>
<evidence type="ECO:0000313" key="3">
    <source>
        <dbReference type="Proteomes" id="UP000748531"/>
    </source>
</evidence>